<comment type="caution">
    <text evidence="1">The sequence shown here is derived from an EMBL/GenBank/DDBJ whole genome shotgun (WGS) entry which is preliminary data.</text>
</comment>
<accession>X6L759</accession>
<organism evidence="1 2">
    <name type="scientific">Reticulomyxa filosa</name>
    <dbReference type="NCBI Taxonomy" id="46433"/>
    <lineage>
        <taxon>Eukaryota</taxon>
        <taxon>Sar</taxon>
        <taxon>Rhizaria</taxon>
        <taxon>Retaria</taxon>
        <taxon>Foraminifera</taxon>
        <taxon>Monothalamids</taxon>
        <taxon>Reticulomyxidae</taxon>
        <taxon>Reticulomyxa</taxon>
    </lineage>
</organism>
<reference evidence="1 2" key="1">
    <citation type="journal article" date="2013" name="Curr. Biol.">
        <title>The Genome of the Foraminiferan Reticulomyxa filosa.</title>
        <authorList>
            <person name="Glockner G."/>
            <person name="Hulsmann N."/>
            <person name="Schleicher M."/>
            <person name="Noegel A.A."/>
            <person name="Eichinger L."/>
            <person name="Gallinger C."/>
            <person name="Pawlowski J."/>
            <person name="Sierra R."/>
            <person name="Euteneuer U."/>
            <person name="Pillet L."/>
            <person name="Moustafa A."/>
            <person name="Platzer M."/>
            <person name="Groth M."/>
            <person name="Szafranski K."/>
            <person name="Schliwa M."/>
        </authorList>
    </citation>
    <scope>NUCLEOTIDE SEQUENCE [LARGE SCALE GENOMIC DNA]</scope>
</reference>
<protein>
    <submittedName>
        <fullName evidence="1">Uncharacterized protein</fullName>
    </submittedName>
</protein>
<name>X6L759_RETFI</name>
<dbReference type="Proteomes" id="UP000023152">
    <property type="component" value="Unassembled WGS sequence"/>
</dbReference>
<evidence type="ECO:0000313" key="2">
    <source>
        <dbReference type="Proteomes" id="UP000023152"/>
    </source>
</evidence>
<evidence type="ECO:0000313" key="1">
    <source>
        <dbReference type="EMBL" id="ETN97125.1"/>
    </source>
</evidence>
<proteinExistence type="predicted"/>
<dbReference type="AlphaFoldDB" id="X6L759"/>
<sequence length="317" mass="37522">MPVPSHFNAKYQQTNDQNKYDMKIIFDINGNGEYKQDGKSNIADQTFFNNGLSNESKYLHRNTRKRKLRELYENEKYVNFIGTTFNINIRALLLLSCVSFDLSLLFDNGVIFDLKTRNWTEESKHIFIKLLDEMNIKDNIISNQEKQIASIKNELHETKLLLANAICQCHKNKKEECFLPKIKNLIFEFFGYYASLTGTITSEIANITNETSLYVANFSTLFNFSNNMSQKYILMENQEQYIVFIFEIKNNFDSIIFIYDLLAKIESIVDFFIFFCTIFKKNAIYLLKNFFYIWSFSNHTRKDIFVLLMKQYRATNK</sequence>
<gene>
    <name evidence="1" type="ORF">RFI_40405</name>
</gene>
<dbReference type="EMBL" id="ASPP01050722">
    <property type="protein sequence ID" value="ETN97125.1"/>
    <property type="molecule type" value="Genomic_DNA"/>
</dbReference>
<keyword evidence="2" id="KW-1185">Reference proteome</keyword>